<feature type="region of interest" description="Disordered" evidence="1">
    <location>
        <begin position="1"/>
        <end position="30"/>
    </location>
</feature>
<proteinExistence type="predicted"/>
<dbReference type="EMBL" id="RMEA01000059">
    <property type="protein sequence ID" value="MER44071.1"/>
    <property type="molecule type" value="Genomic_DNA"/>
</dbReference>
<dbReference type="Proteomes" id="UP000885379">
    <property type="component" value="Unassembled WGS sequence"/>
</dbReference>
<accession>A0A3I8FRI2</accession>
<evidence type="ECO:0000256" key="1">
    <source>
        <dbReference type="SAM" id="MobiDB-lite"/>
    </source>
</evidence>
<comment type="caution">
    <text evidence="2">The sequence shown here is derived from an EMBL/GenBank/DDBJ whole genome shotgun (WGS) entry which is preliminary data.</text>
</comment>
<dbReference type="AlphaFoldDB" id="A0A3I8FRI2"/>
<organism evidence="2">
    <name type="scientific">Salmonella enterica</name>
    <name type="common">Salmonella choleraesuis</name>
    <dbReference type="NCBI Taxonomy" id="28901"/>
    <lineage>
        <taxon>Bacteria</taxon>
        <taxon>Pseudomonadati</taxon>
        <taxon>Pseudomonadota</taxon>
        <taxon>Gammaproteobacteria</taxon>
        <taxon>Enterobacterales</taxon>
        <taxon>Enterobacteriaceae</taxon>
        <taxon>Salmonella</taxon>
    </lineage>
</organism>
<reference evidence="2" key="1">
    <citation type="submission" date="2018-10" db="EMBL/GenBank/DDBJ databases">
        <authorList>
            <consortium name="PulseNet: The National Subtyping Network for Foodborne Disease Surveillance"/>
            <person name="Tarr C.L."/>
            <person name="Trees E."/>
            <person name="Katz L.S."/>
            <person name="Carleton-Romer H.A."/>
            <person name="Stroika S."/>
            <person name="Kucerova Z."/>
            <person name="Roache K.F."/>
            <person name="Sabol A.L."/>
            <person name="Besser J."/>
            <person name="Gerner-Smidt P."/>
        </authorList>
    </citation>
    <scope>NUCLEOTIDE SEQUENCE [LARGE SCALE GENOMIC DNA]</scope>
    <source>
        <strain evidence="2">PNUSAS057480</strain>
    </source>
</reference>
<gene>
    <name evidence="2" type="ORF">ED033_17405</name>
</gene>
<protein>
    <submittedName>
        <fullName evidence="2">Uncharacterized protein</fullName>
    </submittedName>
</protein>
<name>A0A3I8FRI2_SALER</name>
<evidence type="ECO:0000313" key="2">
    <source>
        <dbReference type="EMBL" id="MER44071.1"/>
    </source>
</evidence>
<sequence length="100" mass="10912">MYQALSAVREDDTERTKRRASPGRWQPDGSGCGSNFVQINTGLIIIKSQAVQCEFGSRYSGIHFGTQDLSAIGVKSNLSSGGDKAYWAIDDTCEAHDLRL</sequence>